<gene>
    <name evidence="2" type="ORF">DOK79_001141</name>
</gene>
<feature type="region of interest" description="Disordered" evidence="1">
    <location>
        <begin position="52"/>
        <end position="71"/>
    </location>
</feature>
<feature type="region of interest" description="Disordered" evidence="1">
    <location>
        <begin position="170"/>
        <end position="208"/>
    </location>
</feature>
<protein>
    <submittedName>
        <fullName evidence="2">Uncharacterized protein</fullName>
    </submittedName>
</protein>
<evidence type="ECO:0000256" key="1">
    <source>
        <dbReference type="SAM" id="MobiDB-lite"/>
    </source>
</evidence>
<name>A0ABZ2SWS0_9ENTE</name>
<feature type="compositionally biased region" description="Basic and acidic residues" evidence="1">
    <location>
        <begin position="56"/>
        <end position="71"/>
    </location>
</feature>
<evidence type="ECO:0000313" key="2">
    <source>
        <dbReference type="EMBL" id="WYJ79601.1"/>
    </source>
</evidence>
<reference evidence="2 3" key="1">
    <citation type="submission" date="2024-03" db="EMBL/GenBank/DDBJ databases">
        <title>The Genome Sequence of Enterococcus sp. DIV1094.</title>
        <authorList>
            <consortium name="The Broad Institute Genomics Platform"/>
            <consortium name="The Broad Institute Microbial Omics Core"/>
            <consortium name="The Broad Institute Genomic Center for Infectious Diseases"/>
            <person name="Earl A."/>
            <person name="Manson A."/>
            <person name="Gilmore M."/>
            <person name="Schwartman J."/>
            <person name="Shea T."/>
            <person name="Abouelleil A."/>
            <person name="Cao P."/>
            <person name="Chapman S."/>
            <person name="Cusick C."/>
            <person name="Young S."/>
            <person name="Neafsey D."/>
            <person name="Nusbaum C."/>
            <person name="Birren B."/>
        </authorList>
    </citation>
    <scope>NUCLEOTIDE SEQUENCE [LARGE SCALE GENOMIC DNA]</scope>
    <source>
        <strain evidence="2 3">DIV1094</strain>
    </source>
</reference>
<evidence type="ECO:0000313" key="3">
    <source>
        <dbReference type="Proteomes" id="UP000664360"/>
    </source>
</evidence>
<organism evidence="2 3">
    <name type="scientific">Candidatus Enterococcus mangumiae</name>
    <dbReference type="NCBI Taxonomy" id="2230878"/>
    <lineage>
        <taxon>Bacteria</taxon>
        <taxon>Bacillati</taxon>
        <taxon>Bacillota</taxon>
        <taxon>Bacilli</taxon>
        <taxon>Lactobacillales</taxon>
        <taxon>Enterococcaceae</taxon>
        <taxon>Enterococcus</taxon>
    </lineage>
</organism>
<keyword evidence="3" id="KW-1185">Reference proteome</keyword>
<accession>A0ABZ2SWS0</accession>
<sequence length="244" mass="28375">MHNNSDKDVEIDKLENVFKRLFQKGPVWLYKFAKKAIQVVFKVYRKVQAYRKHRKEAKENPEKKNSKEKDLKEKGILARVRNFFKQKFRSFQRNRAHRRERLLNKDSRSKGILARALNFLRQKFRGLQRSRAEDRERLIEKDPKAKGTLSKAWNFVKRKLVISRDHLTREQGVASTSHGRNSGEKSLLNRSNSAERGGTPDGKPRLSAVTNRASTLARERNELIRGQGLARNSLTKGSPTIART</sequence>
<dbReference type="Proteomes" id="UP000664360">
    <property type="component" value="Chromosome"/>
</dbReference>
<proteinExistence type="predicted"/>
<dbReference type="EMBL" id="CP147250">
    <property type="protein sequence ID" value="WYJ79601.1"/>
    <property type="molecule type" value="Genomic_DNA"/>
</dbReference>